<dbReference type="PANTHER" id="PTHR30204:SF93">
    <property type="entry name" value="HTH MERR-TYPE DOMAIN-CONTAINING PROTEIN"/>
    <property type="match status" value="1"/>
</dbReference>
<dbReference type="PANTHER" id="PTHR30204">
    <property type="entry name" value="REDOX-CYCLING DRUG-SENSING TRANSCRIPTIONAL ACTIVATOR SOXR"/>
    <property type="match status" value="1"/>
</dbReference>
<dbReference type="InterPro" id="IPR000551">
    <property type="entry name" value="MerR-type_HTH_dom"/>
</dbReference>
<dbReference type="Gene3D" id="1.10.1660.10">
    <property type="match status" value="1"/>
</dbReference>
<evidence type="ECO:0000256" key="1">
    <source>
        <dbReference type="ARBA" id="ARBA00023125"/>
    </source>
</evidence>
<comment type="caution">
    <text evidence="3">The sequence shown here is derived from an EMBL/GenBank/DDBJ whole genome shotgun (WGS) entry which is preliminary data.</text>
</comment>
<dbReference type="SMART" id="SM00422">
    <property type="entry name" value="HTH_MERR"/>
    <property type="match status" value="1"/>
</dbReference>
<dbReference type="OrthoDB" id="9809391at2"/>
<evidence type="ECO:0000259" key="2">
    <source>
        <dbReference type="PROSITE" id="PS50937"/>
    </source>
</evidence>
<keyword evidence="1 3" id="KW-0238">DNA-binding</keyword>
<sequence length="311" mass="34603">MDEEIDRYTIGELARRTGLSARTIRFWSDSAVIPPLARSAGGYRLYGADAVGRLRLIRTLRELGLGLDAVREVLDRQSTLAEVAAIHVDALDTQIRILQLNRAVLRNATCREHETEGLTLMYELARLSAQQRQQLIDGFVDTIFAGVDDADALAIADFMREMPPQLPDDPTSAQVDAWIELAELVRDNDFGHTMRQMVLRGESDNRIEFGLNIRPLVLEHAAPAVGKKIAPESDAGRAILDRIVPTDLGDIESQALLEWLALVAQPRVERYWELLSLINNRSPAPASVPAFAWLATALRAHRQSATEARSR</sequence>
<dbReference type="SUPFAM" id="SSF46955">
    <property type="entry name" value="Putative DNA-binding domain"/>
    <property type="match status" value="1"/>
</dbReference>
<dbReference type="STRING" id="1210063.GCA_001612665_00519"/>
<dbReference type="PRINTS" id="PR00040">
    <property type="entry name" value="HTHMERR"/>
</dbReference>
<dbReference type="InterPro" id="IPR047057">
    <property type="entry name" value="MerR_fam"/>
</dbReference>
<dbReference type="GO" id="GO:0003677">
    <property type="term" value="F:DNA binding"/>
    <property type="evidence" value="ECO:0007669"/>
    <property type="project" value="UniProtKB-KW"/>
</dbReference>
<dbReference type="RefSeq" id="WP_067445538.1">
    <property type="nucleotide sequence ID" value="NZ_SMFR01000002.1"/>
</dbReference>
<dbReference type="PROSITE" id="PS50937">
    <property type="entry name" value="HTH_MERR_2"/>
    <property type="match status" value="1"/>
</dbReference>
<keyword evidence="4" id="KW-1185">Reference proteome</keyword>
<feature type="domain" description="HTH merR-type" evidence="2">
    <location>
        <begin position="7"/>
        <end position="76"/>
    </location>
</feature>
<dbReference type="Proteomes" id="UP000294856">
    <property type="component" value="Unassembled WGS sequence"/>
</dbReference>
<dbReference type="Pfam" id="PF13411">
    <property type="entry name" value="MerR_1"/>
    <property type="match status" value="1"/>
</dbReference>
<reference evidence="3 4" key="1">
    <citation type="submission" date="2019-03" db="EMBL/GenBank/DDBJ databases">
        <title>Genomic Encyclopedia of Type Strains, Phase IV (KMG-IV): sequencing the most valuable type-strain genomes for metagenomic binning, comparative biology and taxonomic classification.</title>
        <authorList>
            <person name="Goeker M."/>
        </authorList>
    </citation>
    <scope>NUCLEOTIDE SEQUENCE [LARGE SCALE GENOMIC DNA]</scope>
    <source>
        <strain evidence="3 4">DSM 44684</strain>
    </source>
</reference>
<dbReference type="AlphaFoldDB" id="A0A4R1FW20"/>
<dbReference type="GO" id="GO:0003700">
    <property type="term" value="F:DNA-binding transcription factor activity"/>
    <property type="evidence" value="ECO:0007669"/>
    <property type="project" value="InterPro"/>
</dbReference>
<evidence type="ECO:0000313" key="4">
    <source>
        <dbReference type="Proteomes" id="UP000294856"/>
    </source>
</evidence>
<evidence type="ECO:0000313" key="3">
    <source>
        <dbReference type="EMBL" id="TCJ96828.1"/>
    </source>
</evidence>
<accession>A0A4R1FW20</accession>
<dbReference type="InterPro" id="IPR009061">
    <property type="entry name" value="DNA-bd_dom_put_sf"/>
</dbReference>
<organism evidence="3 4">
    <name type="scientific">Nocardia alba</name>
    <dbReference type="NCBI Taxonomy" id="225051"/>
    <lineage>
        <taxon>Bacteria</taxon>
        <taxon>Bacillati</taxon>
        <taxon>Actinomycetota</taxon>
        <taxon>Actinomycetes</taxon>
        <taxon>Mycobacteriales</taxon>
        <taxon>Nocardiaceae</taxon>
        <taxon>Nocardia</taxon>
    </lineage>
</organism>
<dbReference type="EMBL" id="SMFR01000002">
    <property type="protein sequence ID" value="TCJ96828.1"/>
    <property type="molecule type" value="Genomic_DNA"/>
</dbReference>
<proteinExistence type="predicted"/>
<name>A0A4R1FW20_9NOCA</name>
<gene>
    <name evidence="3" type="ORF">DFR71_2861</name>
</gene>
<protein>
    <submittedName>
        <fullName evidence="3">DNA-binding transcriptional MerR regulator</fullName>
    </submittedName>
</protein>